<dbReference type="AlphaFoldDB" id="A0A9N7VT78"/>
<organism evidence="2 3">
    <name type="scientific">Pleuronectes platessa</name>
    <name type="common">European plaice</name>
    <dbReference type="NCBI Taxonomy" id="8262"/>
    <lineage>
        <taxon>Eukaryota</taxon>
        <taxon>Metazoa</taxon>
        <taxon>Chordata</taxon>
        <taxon>Craniata</taxon>
        <taxon>Vertebrata</taxon>
        <taxon>Euteleostomi</taxon>
        <taxon>Actinopterygii</taxon>
        <taxon>Neopterygii</taxon>
        <taxon>Teleostei</taxon>
        <taxon>Neoteleostei</taxon>
        <taxon>Acanthomorphata</taxon>
        <taxon>Carangaria</taxon>
        <taxon>Pleuronectiformes</taxon>
        <taxon>Pleuronectoidei</taxon>
        <taxon>Pleuronectidae</taxon>
        <taxon>Pleuronectes</taxon>
    </lineage>
</organism>
<keyword evidence="3" id="KW-1185">Reference proteome</keyword>
<evidence type="ECO:0000313" key="2">
    <source>
        <dbReference type="EMBL" id="CAB1453865.1"/>
    </source>
</evidence>
<reference evidence="2" key="1">
    <citation type="submission" date="2020-03" db="EMBL/GenBank/DDBJ databases">
        <authorList>
            <person name="Weist P."/>
        </authorList>
    </citation>
    <scope>NUCLEOTIDE SEQUENCE</scope>
</reference>
<proteinExistence type="predicted"/>
<evidence type="ECO:0000256" key="1">
    <source>
        <dbReference type="SAM" id="MobiDB-lite"/>
    </source>
</evidence>
<accession>A0A9N7VT78</accession>
<protein>
    <submittedName>
        <fullName evidence="2">Uncharacterized protein</fullName>
    </submittedName>
</protein>
<dbReference type="Proteomes" id="UP001153269">
    <property type="component" value="Unassembled WGS sequence"/>
</dbReference>
<sequence length="105" mass="12012">MASCSVSSPPPRCDLISRHEYRIHTFLTETKKADIPSQEPVEVMVQQLFPPISLFHQSNAPHHQPQPTLHQLPPGARRRHRAESHWTPIQHRGYDAGPDQSHTML</sequence>
<name>A0A9N7VT78_PLEPL</name>
<evidence type="ECO:0000313" key="3">
    <source>
        <dbReference type="Proteomes" id="UP001153269"/>
    </source>
</evidence>
<feature type="region of interest" description="Disordered" evidence="1">
    <location>
        <begin position="55"/>
        <end position="105"/>
    </location>
</feature>
<comment type="caution">
    <text evidence="2">The sequence shown here is derived from an EMBL/GenBank/DDBJ whole genome shotgun (WGS) entry which is preliminary data.</text>
</comment>
<gene>
    <name evidence="2" type="ORF">PLEPLA_LOCUS41625</name>
</gene>
<dbReference type="EMBL" id="CADEAL010004190">
    <property type="protein sequence ID" value="CAB1453865.1"/>
    <property type="molecule type" value="Genomic_DNA"/>
</dbReference>
<feature type="compositionally biased region" description="Low complexity" evidence="1">
    <location>
        <begin position="61"/>
        <end position="74"/>
    </location>
</feature>